<comment type="caution">
    <text evidence="1">The sequence shown here is derived from an EMBL/GenBank/DDBJ whole genome shotgun (WGS) entry which is preliminary data.</text>
</comment>
<name>A0A5M3WLE8_9ACTN</name>
<dbReference type="PROSITE" id="PS51257">
    <property type="entry name" value="PROKAR_LIPOPROTEIN"/>
    <property type="match status" value="1"/>
</dbReference>
<dbReference type="Proteomes" id="UP000331127">
    <property type="component" value="Unassembled WGS sequence"/>
</dbReference>
<gene>
    <name evidence="1" type="ORF">Amac_033000</name>
</gene>
<reference evidence="1 2" key="1">
    <citation type="submission" date="2019-10" db="EMBL/GenBank/DDBJ databases">
        <title>Whole genome shotgun sequence of Acrocarpospora macrocephala NBRC 16266.</title>
        <authorList>
            <person name="Ichikawa N."/>
            <person name="Kimura A."/>
            <person name="Kitahashi Y."/>
            <person name="Komaki H."/>
            <person name="Oguchi A."/>
        </authorList>
    </citation>
    <scope>NUCLEOTIDE SEQUENCE [LARGE SCALE GENOMIC DNA]</scope>
    <source>
        <strain evidence="1 2">NBRC 16266</strain>
    </source>
</reference>
<dbReference type="EMBL" id="BLAE01000017">
    <property type="protein sequence ID" value="GES09704.1"/>
    <property type="molecule type" value="Genomic_DNA"/>
</dbReference>
<proteinExistence type="predicted"/>
<dbReference type="RefSeq" id="WP_155355225.1">
    <property type="nucleotide sequence ID" value="NZ_BAAAHL010000027.1"/>
</dbReference>
<accession>A0A5M3WLE8</accession>
<protein>
    <submittedName>
        <fullName evidence="1">Uncharacterized protein</fullName>
    </submittedName>
</protein>
<dbReference type="AlphaFoldDB" id="A0A5M3WLE8"/>
<organism evidence="1 2">
    <name type="scientific">Acrocarpospora macrocephala</name>
    <dbReference type="NCBI Taxonomy" id="150177"/>
    <lineage>
        <taxon>Bacteria</taxon>
        <taxon>Bacillati</taxon>
        <taxon>Actinomycetota</taxon>
        <taxon>Actinomycetes</taxon>
        <taxon>Streptosporangiales</taxon>
        <taxon>Streptosporangiaceae</taxon>
        <taxon>Acrocarpospora</taxon>
    </lineage>
</organism>
<evidence type="ECO:0000313" key="2">
    <source>
        <dbReference type="Proteomes" id="UP000331127"/>
    </source>
</evidence>
<keyword evidence="2" id="KW-1185">Reference proteome</keyword>
<dbReference type="OrthoDB" id="3773913at2"/>
<sequence>MDRPSQSYLTYALADSFQAQLITAACKGEAFDTETGLPDSIHREAQTITWFEHASDYMDNKWSKIAANSRRSTLEGMIAVTCALVRETRGAPGTEQLRDALRWAFLPSRKDVDQPEPVATTLR</sequence>
<evidence type="ECO:0000313" key="1">
    <source>
        <dbReference type="EMBL" id="GES09704.1"/>
    </source>
</evidence>